<name>A0A0M3IXN0_ASCLU</name>
<evidence type="ECO:0000313" key="8">
    <source>
        <dbReference type="Proteomes" id="UP000036681"/>
    </source>
</evidence>
<sequence length="183" mass="20296">MRRIITIGEILVPAPQYVRIVNSRWLHLLLNCYQAYICELLFSASEFGELRPLSSITVYGMPSSGTLYSTPLASDAENKSSEFGELRPLSSITVYGMPSSGTLYSTPLAAQSDTFCTVPGRTSLLSSTTKYHVTIGEIQRRISPPECLNASLLGGILRKYAVLYNIVFAFNEKGFRSIYTLLY</sequence>
<protein>
    <submittedName>
        <fullName evidence="9">TF_AP-2 domain-containing protein</fullName>
    </submittedName>
</protein>
<evidence type="ECO:0000256" key="6">
    <source>
        <dbReference type="ARBA" id="ARBA00023242"/>
    </source>
</evidence>
<dbReference type="GO" id="GO:0000981">
    <property type="term" value="F:DNA-binding transcription factor activity, RNA polymerase II-specific"/>
    <property type="evidence" value="ECO:0007669"/>
    <property type="project" value="TreeGrafter"/>
</dbReference>
<dbReference type="GO" id="GO:0042127">
    <property type="term" value="P:regulation of cell population proliferation"/>
    <property type="evidence" value="ECO:0007669"/>
    <property type="project" value="TreeGrafter"/>
</dbReference>
<dbReference type="Pfam" id="PF03299">
    <property type="entry name" value="TF_AP-2"/>
    <property type="match status" value="1"/>
</dbReference>
<dbReference type="WBParaSite" id="ALUE_0002350801-mRNA-1">
    <property type="protein sequence ID" value="ALUE_0002350801-mRNA-1"/>
    <property type="gene ID" value="ALUE_0002350801"/>
</dbReference>
<proteinExistence type="inferred from homology"/>
<dbReference type="PANTHER" id="PTHR10812:SF17">
    <property type="entry name" value="TRANSCRIPTION FACTOR AP-2, ISOFORM D"/>
    <property type="match status" value="1"/>
</dbReference>
<evidence type="ECO:0000256" key="2">
    <source>
        <dbReference type="ARBA" id="ARBA00007770"/>
    </source>
</evidence>
<organism evidence="8 9">
    <name type="scientific">Ascaris lumbricoides</name>
    <name type="common">Giant roundworm</name>
    <dbReference type="NCBI Taxonomy" id="6252"/>
    <lineage>
        <taxon>Eukaryota</taxon>
        <taxon>Metazoa</taxon>
        <taxon>Ecdysozoa</taxon>
        <taxon>Nematoda</taxon>
        <taxon>Chromadorea</taxon>
        <taxon>Rhabditida</taxon>
        <taxon>Spirurina</taxon>
        <taxon>Ascaridomorpha</taxon>
        <taxon>Ascaridoidea</taxon>
        <taxon>Ascarididae</taxon>
        <taxon>Ascaris</taxon>
    </lineage>
</organism>
<keyword evidence="3" id="KW-0805">Transcription regulation</keyword>
<dbReference type="InterPro" id="IPR004979">
    <property type="entry name" value="TF_AP2"/>
</dbReference>
<dbReference type="GO" id="GO:0000977">
    <property type="term" value="F:RNA polymerase II transcription regulatory region sequence-specific DNA binding"/>
    <property type="evidence" value="ECO:0007669"/>
    <property type="project" value="TreeGrafter"/>
</dbReference>
<comment type="similarity">
    <text evidence="2">Belongs to the AP-2 family.</text>
</comment>
<keyword evidence="5" id="KW-0804">Transcription</keyword>
<dbReference type="InterPro" id="IPR013854">
    <property type="entry name" value="TF_AP2_C"/>
</dbReference>
<keyword evidence="6" id="KW-0539">Nucleus</keyword>
<evidence type="ECO:0000256" key="1">
    <source>
        <dbReference type="ARBA" id="ARBA00004123"/>
    </source>
</evidence>
<evidence type="ECO:0000256" key="5">
    <source>
        <dbReference type="ARBA" id="ARBA00023163"/>
    </source>
</evidence>
<evidence type="ECO:0000256" key="3">
    <source>
        <dbReference type="ARBA" id="ARBA00023015"/>
    </source>
</evidence>
<accession>A0A0M3IXN0</accession>
<evidence type="ECO:0000313" key="9">
    <source>
        <dbReference type="WBParaSite" id="ALUE_0002350801-mRNA-1"/>
    </source>
</evidence>
<evidence type="ECO:0000259" key="7">
    <source>
        <dbReference type="Pfam" id="PF03299"/>
    </source>
</evidence>
<reference evidence="9" key="1">
    <citation type="submission" date="2017-02" db="UniProtKB">
        <authorList>
            <consortium name="WormBaseParasite"/>
        </authorList>
    </citation>
    <scope>IDENTIFICATION</scope>
</reference>
<comment type="subcellular location">
    <subcellularLocation>
        <location evidence="1">Nucleus</location>
    </subcellularLocation>
</comment>
<evidence type="ECO:0000256" key="4">
    <source>
        <dbReference type="ARBA" id="ARBA00023125"/>
    </source>
</evidence>
<keyword evidence="8" id="KW-1185">Reference proteome</keyword>
<dbReference type="GO" id="GO:0005634">
    <property type="term" value="C:nucleus"/>
    <property type="evidence" value="ECO:0007669"/>
    <property type="project" value="UniProtKB-SubCell"/>
</dbReference>
<feature type="domain" description="Transcription factor AP-2 C-terminal" evidence="7">
    <location>
        <begin position="115"/>
        <end position="159"/>
    </location>
</feature>
<dbReference type="Proteomes" id="UP000036681">
    <property type="component" value="Unplaced"/>
</dbReference>
<keyword evidence="4" id="KW-0238">DNA-binding</keyword>
<dbReference type="PANTHER" id="PTHR10812">
    <property type="entry name" value="TRANSCRIPTION FACTOR AP-2"/>
    <property type="match status" value="1"/>
</dbReference>
<dbReference type="AlphaFoldDB" id="A0A0M3IXN0"/>